<evidence type="ECO:0000256" key="4">
    <source>
        <dbReference type="ARBA" id="ARBA00022554"/>
    </source>
</evidence>
<evidence type="ECO:0000313" key="11">
    <source>
        <dbReference type="EMBL" id="KAF2762046.1"/>
    </source>
</evidence>
<proteinExistence type="inferred from homology"/>
<comment type="subcellular location">
    <subcellularLocation>
        <location evidence="1">Vacuole membrane</location>
        <topology evidence="1">Multi-pass membrane protein</topology>
    </subcellularLocation>
</comment>
<keyword evidence="12" id="KW-1185">Reference proteome</keyword>
<evidence type="ECO:0000313" key="12">
    <source>
        <dbReference type="Proteomes" id="UP000799437"/>
    </source>
</evidence>
<dbReference type="AlphaFoldDB" id="A0A6A6WIW7"/>
<sequence>MSPNNGISKLDFPGPGSRRPLLQVDRDSSNERRSQDTSYAGSFFEQVAEGIQARDRKRMQREVVRYFSFVWALVNCSCAGSITAYSLYGGMFQKRLGYSQYEVNWVSIAAELAMYLPVPGFGYLCDRYGPRLPSLLSGFLFGLGYLLAAFTYKSGPPVSNGGDGWPIGIMIFSFVCVGMGTCCMYVSAVSTCAKNFGRGKNKGVALALPIAAFGLSGMWQSQVGDKLLYERLADGSTNVDVFKYFLFLGILLLSVGTIGLFALQIVNEAEMIDEAIDELEQSGFLSESEFFSRAADIHGYGTLNTADLSASQFSFLNHEAEVLQRRAEEEARKKTWLLNEETRRFLTDQTMWYLAAGFFLLTGPGEAYINNVGTIIPTLYPPGTSESAMVTRATHVGIIAVTSTAARILTGIVSDILSPIAPSGQHRRDLSSSILSLSSLPSLSPKKFTLSRIVFLLAFAIMLSIGQILLASGAAQNNAMAFGAVSTLIGAGYGATFSLIPIIISVVWGVENFGTNWGIVATMPALGATVWGALYAAVYQKAGEAQSQGHTTDTLCYGTRCYAPTFWGMAVSVWIACGLWLWAWKGVNGWYRRGIAV</sequence>
<keyword evidence="7 10" id="KW-0472">Membrane</keyword>
<keyword evidence="5 10" id="KW-0812">Transmembrane</keyword>
<feature type="transmembrane region" description="Helical" evidence="10">
    <location>
        <begin position="132"/>
        <end position="152"/>
    </location>
</feature>
<dbReference type="GeneID" id="54480752"/>
<feature type="transmembrane region" description="Helical" evidence="10">
    <location>
        <begin position="565"/>
        <end position="584"/>
    </location>
</feature>
<dbReference type="OrthoDB" id="199930at2759"/>
<evidence type="ECO:0000256" key="10">
    <source>
        <dbReference type="SAM" id="Phobius"/>
    </source>
</evidence>
<dbReference type="Gene3D" id="1.20.1250.20">
    <property type="entry name" value="MFS general substrate transporter like domains"/>
    <property type="match status" value="1"/>
</dbReference>
<dbReference type="RefSeq" id="XP_033604497.1">
    <property type="nucleotide sequence ID" value="XM_033739698.1"/>
</dbReference>
<keyword evidence="4" id="KW-0926">Vacuole</keyword>
<name>A0A6A6WIW7_9PEZI</name>
<accession>A0A6A6WIW7</accession>
<feature type="transmembrane region" description="Helical" evidence="10">
    <location>
        <begin position="203"/>
        <end position="221"/>
    </location>
</feature>
<keyword evidence="6 10" id="KW-1133">Transmembrane helix</keyword>
<feature type="transmembrane region" description="Helical" evidence="10">
    <location>
        <begin position="105"/>
        <end position="125"/>
    </location>
</feature>
<dbReference type="Proteomes" id="UP000799437">
    <property type="component" value="Unassembled WGS sequence"/>
</dbReference>
<evidence type="ECO:0000256" key="6">
    <source>
        <dbReference type="ARBA" id="ARBA00022989"/>
    </source>
</evidence>
<feature type="transmembrane region" description="Helical" evidence="10">
    <location>
        <begin position="517"/>
        <end position="538"/>
    </location>
</feature>
<dbReference type="InterPro" id="IPR036259">
    <property type="entry name" value="MFS_trans_sf"/>
</dbReference>
<feature type="transmembrane region" description="Helical" evidence="10">
    <location>
        <begin position="241"/>
        <end position="263"/>
    </location>
</feature>
<dbReference type="SUPFAM" id="SSF103473">
    <property type="entry name" value="MFS general substrate transporter"/>
    <property type="match status" value="1"/>
</dbReference>
<evidence type="ECO:0000256" key="3">
    <source>
        <dbReference type="ARBA" id="ARBA00022448"/>
    </source>
</evidence>
<keyword evidence="3" id="KW-0813">Transport</keyword>
<dbReference type="GO" id="GO:0022857">
    <property type="term" value="F:transmembrane transporter activity"/>
    <property type="evidence" value="ECO:0007669"/>
    <property type="project" value="InterPro"/>
</dbReference>
<dbReference type="PANTHER" id="PTHR21576:SF45">
    <property type="entry name" value="TRANSPORTER MCH1-RELATED"/>
    <property type="match status" value="1"/>
</dbReference>
<feature type="transmembrane region" description="Helical" evidence="10">
    <location>
        <begin position="481"/>
        <end position="510"/>
    </location>
</feature>
<feature type="region of interest" description="Disordered" evidence="9">
    <location>
        <begin position="1"/>
        <end position="37"/>
    </location>
</feature>
<evidence type="ECO:0000256" key="9">
    <source>
        <dbReference type="SAM" id="MobiDB-lite"/>
    </source>
</evidence>
<reference evidence="11" key="1">
    <citation type="journal article" date="2020" name="Stud. Mycol.">
        <title>101 Dothideomycetes genomes: a test case for predicting lifestyles and emergence of pathogens.</title>
        <authorList>
            <person name="Haridas S."/>
            <person name="Albert R."/>
            <person name="Binder M."/>
            <person name="Bloem J."/>
            <person name="Labutti K."/>
            <person name="Salamov A."/>
            <person name="Andreopoulos B."/>
            <person name="Baker S."/>
            <person name="Barry K."/>
            <person name="Bills G."/>
            <person name="Bluhm B."/>
            <person name="Cannon C."/>
            <person name="Castanera R."/>
            <person name="Culley D."/>
            <person name="Daum C."/>
            <person name="Ezra D."/>
            <person name="Gonzalez J."/>
            <person name="Henrissat B."/>
            <person name="Kuo A."/>
            <person name="Liang C."/>
            <person name="Lipzen A."/>
            <person name="Lutzoni F."/>
            <person name="Magnuson J."/>
            <person name="Mondo S."/>
            <person name="Nolan M."/>
            <person name="Ohm R."/>
            <person name="Pangilinan J."/>
            <person name="Park H.-J."/>
            <person name="Ramirez L."/>
            <person name="Alfaro M."/>
            <person name="Sun H."/>
            <person name="Tritt A."/>
            <person name="Yoshinaga Y."/>
            <person name="Zwiers L.-H."/>
            <person name="Turgeon B."/>
            <person name="Goodwin S."/>
            <person name="Spatafora J."/>
            <person name="Crous P."/>
            <person name="Grigoriev I."/>
        </authorList>
    </citation>
    <scope>NUCLEOTIDE SEQUENCE</scope>
    <source>
        <strain evidence="11">CBS 121739</strain>
    </source>
</reference>
<dbReference type="InterPro" id="IPR011701">
    <property type="entry name" value="MFS"/>
</dbReference>
<gene>
    <name evidence="11" type="ORF">EJ05DRAFT_195086</name>
</gene>
<dbReference type="GO" id="GO:0000329">
    <property type="term" value="C:fungal-type vacuole membrane"/>
    <property type="evidence" value="ECO:0007669"/>
    <property type="project" value="TreeGrafter"/>
</dbReference>
<dbReference type="Pfam" id="PF07690">
    <property type="entry name" value="MFS_1"/>
    <property type="match status" value="1"/>
</dbReference>
<dbReference type="CDD" id="cd17354">
    <property type="entry name" value="MFS_Mch1p_like"/>
    <property type="match status" value="1"/>
</dbReference>
<evidence type="ECO:0000256" key="1">
    <source>
        <dbReference type="ARBA" id="ARBA00004128"/>
    </source>
</evidence>
<comment type="similarity">
    <text evidence="2">Belongs to the major facilitator superfamily.</text>
</comment>
<feature type="transmembrane region" description="Helical" evidence="10">
    <location>
        <begin position="164"/>
        <end position="191"/>
    </location>
</feature>
<evidence type="ECO:0000256" key="8">
    <source>
        <dbReference type="ARBA" id="ARBA00039330"/>
    </source>
</evidence>
<feature type="compositionally biased region" description="Basic and acidic residues" evidence="9">
    <location>
        <begin position="24"/>
        <end position="35"/>
    </location>
</feature>
<dbReference type="PANTHER" id="PTHR21576">
    <property type="entry name" value="UNCHARACTERIZED NODULIN-LIKE PROTEIN"/>
    <property type="match status" value="1"/>
</dbReference>
<feature type="transmembrane region" description="Helical" evidence="10">
    <location>
        <begin position="453"/>
        <end position="475"/>
    </location>
</feature>
<dbReference type="EMBL" id="ML996566">
    <property type="protein sequence ID" value="KAF2762046.1"/>
    <property type="molecule type" value="Genomic_DNA"/>
</dbReference>
<evidence type="ECO:0000256" key="5">
    <source>
        <dbReference type="ARBA" id="ARBA00022692"/>
    </source>
</evidence>
<feature type="transmembrane region" description="Helical" evidence="10">
    <location>
        <begin position="63"/>
        <end position="85"/>
    </location>
</feature>
<evidence type="ECO:0000256" key="7">
    <source>
        <dbReference type="ARBA" id="ARBA00023136"/>
    </source>
</evidence>
<evidence type="ECO:0000256" key="2">
    <source>
        <dbReference type="ARBA" id="ARBA00008335"/>
    </source>
</evidence>
<protein>
    <recommendedName>
        <fullName evidence="8">Probable transporter MCH1</fullName>
    </recommendedName>
</protein>
<organism evidence="11 12">
    <name type="scientific">Pseudovirgaria hyperparasitica</name>
    <dbReference type="NCBI Taxonomy" id="470096"/>
    <lineage>
        <taxon>Eukaryota</taxon>
        <taxon>Fungi</taxon>
        <taxon>Dikarya</taxon>
        <taxon>Ascomycota</taxon>
        <taxon>Pezizomycotina</taxon>
        <taxon>Dothideomycetes</taxon>
        <taxon>Dothideomycetes incertae sedis</taxon>
        <taxon>Acrospermales</taxon>
        <taxon>Acrospermaceae</taxon>
        <taxon>Pseudovirgaria</taxon>
    </lineage>
</organism>